<keyword evidence="3" id="KW-1185">Reference proteome</keyword>
<sequence length="346" mass="41017">MTRENLQHNAAVIESRVRQLSEADREELIHFVLHDCELITVTLDSLSEAFQFFDSQNARGKVLEPYDLLKAFHLREMANNTEEERTLCVEQWENSVSPDHTQKNMPPSLHTIMSDYLFRLRCWSAGKPGQWFSRHNVDVFKGVNLDQKNYPFAAVMRTLDYQVDQYNLDPVRRWDQQVMSYPFQVDQTMLNGKRFFEYIQYYIKTYKTLFIDDKPELQKLMKIINNYKGRSRKGDHYVRNLFFCAVMQYYDRFGDEELEKAALLCFVWSYRIRLEQNRMVIESIDNHARTLGELLYVIRHALHPQEVLAFPVAPVLNKNIKGTNLDNKNPEVNGLVEQFEEMGYIQ</sequence>
<evidence type="ECO:0000313" key="2">
    <source>
        <dbReference type="EMBL" id="MCW7555093.1"/>
    </source>
</evidence>
<evidence type="ECO:0000313" key="3">
    <source>
        <dbReference type="Proteomes" id="UP001209854"/>
    </source>
</evidence>
<dbReference type="Proteomes" id="UP001209854">
    <property type="component" value="Unassembled WGS sequence"/>
</dbReference>
<dbReference type="EMBL" id="JAPFCC010000001">
    <property type="protein sequence ID" value="MCW7555093.1"/>
    <property type="molecule type" value="Genomic_DNA"/>
</dbReference>
<proteinExistence type="predicted"/>
<dbReference type="PANTHER" id="PTHR35149">
    <property type="entry name" value="SLL5132 PROTEIN"/>
    <property type="match status" value="1"/>
</dbReference>
<gene>
    <name evidence="2" type="ORF">NX722_21200</name>
</gene>
<organism evidence="2 3">
    <name type="scientific">Endozoicomonas gorgoniicola</name>
    <dbReference type="NCBI Taxonomy" id="1234144"/>
    <lineage>
        <taxon>Bacteria</taxon>
        <taxon>Pseudomonadati</taxon>
        <taxon>Pseudomonadota</taxon>
        <taxon>Gammaproteobacteria</taxon>
        <taxon>Oceanospirillales</taxon>
        <taxon>Endozoicomonadaceae</taxon>
        <taxon>Endozoicomonas</taxon>
    </lineage>
</organism>
<protein>
    <recommendedName>
        <fullName evidence="1">DUF7834 domain-containing protein</fullName>
    </recommendedName>
</protein>
<reference evidence="2 3" key="1">
    <citation type="submission" date="2022-10" db="EMBL/GenBank/DDBJ databases">
        <title>High-quality genome sequences of two octocoral-associated bacteria, Endozoicomonas euniceicola EF212 and Endozoicomonas gorgoniicola PS125.</title>
        <authorList>
            <person name="Chiou Y.-J."/>
            <person name="Chen Y.-H."/>
        </authorList>
    </citation>
    <scope>NUCLEOTIDE SEQUENCE [LARGE SCALE GENOMIC DNA]</scope>
    <source>
        <strain evidence="2 3">PS125</strain>
    </source>
</reference>
<name>A0ABT3N0E3_9GAMM</name>
<accession>A0ABT3N0E3</accession>
<dbReference type="PANTHER" id="PTHR35149:SF1">
    <property type="entry name" value="DUF5655 DOMAIN-CONTAINING PROTEIN"/>
    <property type="match status" value="1"/>
</dbReference>
<dbReference type="RefSeq" id="WP_262564863.1">
    <property type="nucleotide sequence ID" value="NZ_JAPFCC010000001.1"/>
</dbReference>
<dbReference type="Pfam" id="PF25202">
    <property type="entry name" value="DUF7834"/>
    <property type="match status" value="1"/>
</dbReference>
<feature type="domain" description="DUF7834" evidence="1">
    <location>
        <begin position="86"/>
        <end position="320"/>
    </location>
</feature>
<dbReference type="InterPro" id="IPR057156">
    <property type="entry name" value="DUF7834"/>
</dbReference>
<evidence type="ECO:0000259" key="1">
    <source>
        <dbReference type="Pfam" id="PF25202"/>
    </source>
</evidence>
<comment type="caution">
    <text evidence="2">The sequence shown here is derived from an EMBL/GenBank/DDBJ whole genome shotgun (WGS) entry which is preliminary data.</text>
</comment>